<dbReference type="EMBL" id="LXSH01000007">
    <property type="protein sequence ID" value="OAM24876.1"/>
    <property type="molecule type" value="Genomic_DNA"/>
</dbReference>
<dbReference type="Proteomes" id="UP000078103">
    <property type="component" value="Unassembled WGS sequence"/>
</dbReference>
<feature type="domain" description="Peptidase S24/S26A/S26B/S26C" evidence="4">
    <location>
        <begin position="146"/>
        <end position="244"/>
    </location>
</feature>
<proteinExistence type="predicted"/>
<dbReference type="InterPro" id="IPR036286">
    <property type="entry name" value="LexA/Signal_pep-like_sf"/>
</dbReference>
<evidence type="ECO:0000313" key="5">
    <source>
        <dbReference type="EMBL" id="OAM24876.1"/>
    </source>
</evidence>
<dbReference type="Gene3D" id="1.10.260.40">
    <property type="entry name" value="lambda repressor-like DNA-binding domains"/>
    <property type="match status" value="1"/>
</dbReference>
<sequence length="251" mass="28196">MNSFKERLQFLWGDAKPAQIARDLNWSISGVLRIFEKDTIPKAETLVSIQKLKGCDWNWLMTGEGVPFPKEAAAGGNQELHEPVAGYNAKWIAQSIQTVPEVRDTLGNPVDLSEFVFIPRYNVRASAGNGFPVGNEEPLFPMAFRRFWIEHYLNADPKDLSVIKVRGDSMEPVLCNNDNILVNHAKRKPGNGLFVVRIGGELVVKYTQIMPGSKLLLKSANEIYEPFELDVAEPDADVEIVGRVEWFGRQV</sequence>
<evidence type="ECO:0000256" key="1">
    <source>
        <dbReference type="ARBA" id="ARBA00023015"/>
    </source>
</evidence>
<evidence type="ECO:0000256" key="3">
    <source>
        <dbReference type="ARBA" id="ARBA00023163"/>
    </source>
</evidence>
<dbReference type="SUPFAM" id="SSF51306">
    <property type="entry name" value="LexA/Signal peptidase"/>
    <property type="match status" value="1"/>
</dbReference>
<dbReference type="InterPro" id="IPR039418">
    <property type="entry name" value="LexA-like"/>
</dbReference>
<reference evidence="6" key="1">
    <citation type="submission" date="2016-05" db="EMBL/GenBank/DDBJ databases">
        <title>Draft genome of Corynebacterium afermentans subsp. afermentans LCDC 88199T.</title>
        <authorList>
            <person name="Bernier A.-M."/>
            <person name="Bernard K."/>
        </authorList>
    </citation>
    <scope>NUCLEOTIDE SEQUENCE [LARGE SCALE GENOMIC DNA]</scope>
    <source>
        <strain evidence="6">NML120819</strain>
    </source>
</reference>
<dbReference type="Gene3D" id="2.10.109.10">
    <property type="entry name" value="Umud Fragment, subunit A"/>
    <property type="match status" value="1"/>
</dbReference>
<evidence type="ECO:0000259" key="4">
    <source>
        <dbReference type="Pfam" id="PF00717"/>
    </source>
</evidence>
<dbReference type="PANTHER" id="PTHR40661:SF3">
    <property type="entry name" value="FELS-1 PROPHAGE TRANSCRIPTIONAL REGULATOR"/>
    <property type="match status" value="1"/>
</dbReference>
<evidence type="ECO:0000256" key="2">
    <source>
        <dbReference type="ARBA" id="ARBA00023125"/>
    </source>
</evidence>
<dbReference type="AlphaFoldDB" id="A0A1A9RUN7"/>
<dbReference type="GO" id="GO:0003677">
    <property type="term" value="F:DNA binding"/>
    <property type="evidence" value="ECO:0007669"/>
    <property type="project" value="UniProtKB-KW"/>
</dbReference>
<gene>
    <name evidence="5" type="ORF">A7P89_01165</name>
</gene>
<accession>A0A1A9RUN7</accession>
<dbReference type="Pfam" id="PF00717">
    <property type="entry name" value="Peptidase_S24"/>
    <property type="match status" value="1"/>
</dbReference>
<organism evidence="5 6">
    <name type="scientific">Eikenella corrodens</name>
    <dbReference type="NCBI Taxonomy" id="539"/>
    <lineage>
        <taxon>Bacteria</taxon>
        <taxon>Pseudomonadati</taxon>
        <taxon>Pseudomonadota</taxon>
        <taxon>Betaproteobacteria</taxon>
        <taxon>Neisseriales</taxon>
        <taxon>Neisseriaceae</taxon>
        <taxon>Eikenella</taxon>
    </lineage>
</organism>
<keyword evidence="3" id="KW-0804">Transcription</keyword>
<dbReference type="InterPro" id="IPR015927">
    <property type="entry name" value="Peptidase_S24_S26A/B/C"/>
</dbReference>
<protein>
    <submittedName>
        <fullName evidence="5">Repressor</fullName>
    </submittedName>
</protein>
<keyword evidence="1" id="KW-0805">Transcription regulation</keyword>
<dbReference type="InterPro" id="IPR010982">
    <property type="entry name" value="Lambda_DNA-bd_dom_sf"/>
</dbReference>
<name>A0A1A9RUN7_EIKCO</name>
<dbReference type="CDD" id="cd06529">
    <property type="entry name" value="S24_LexA-like"/>
    <property type="match status" value="1"/>
</dbReference>
<dbReference type="RefSeq" id="WP_064105025.1">
    <property type="nucleotide sequence ID" value="NZ_LXSH01000007.1"/>
</dbReference>
<keyword evidence="2" id="KW-0238">DNA-binding</keyword>
<dbReference type="PANTHER" id="PTHR40661">
    <property type="match status" value="1"/>
</dbReference>
<evidence type="ECO:0000313" key="6">
    <source>
        <dbReference type="Proteomes" id="UP000078103"/>
    </source>
</evidence>
<comment type="caution">
    <text evidence="5">The sequence shown here is derived from an EMBL/GenBank/DDBJ whole genome shotgun (WGS) entry which is preliminary data.</text>
</comment>